<accession>A0A6A4SHY3</accession>
<organism evidence="2 3">
    <name type="scientific">Scophthalmus maximus</name>
    <name type="common">Turbot</name>
    <name type="synonym">Psetta maxima</name>
    <dbReference type="NCBI Taxonomy" id="52904"/>
    <lineage>
        <taxon>Eukaryota</taxon>
        <taxon>Metazoa</taxon>
        <taxon>Chordata</taxon>
        <taxon>Craniata</taxon>
        <taxon>Vertebrata</taxon>
        <taxon>Euteleostomi</taxon>
        <taxon>Actinopterygii</taxon>
        <taxon>Neopterygii</taxon>
        <taxon>Teleostei</taxon>
        <taxon>Neoteleostei</taxon>
        <taxon>Acanthomorphata</taxon>
        <taxon>Carangaria</taxon>
        <taxon>Pleuronectiformes</taxon>
        <taxon>Pleuronectoidei</taxon>
        <taxon>Scophthalmidae</taxon>
        <taxon>Scophthalmus</taxon>
    </lineage>
</organism>
<gene>
    <name evidence="2" type="ORF">F2P81_016383</name>
</gene>
<evidence type="ECO:0000256" key="1">
    <source>
        <dbReference type="SAM" id="MobiDB-lite"/>
    </source>
</evidence>
<feature type="compositionally biased region" description="Basic and acidic residues" evidence="1">
    <location>
        <begin position="1"/>
        <end position="16"/>
    </location>
</feature>
<reference evidence="2 3" key="1">
    <citation type="submission" date="2019-06" db="EMBL/GenBank/DDBJ databases">
        <title>Draft genomes of female and male turbot (Scophthalmus maximus).</title>
        <authorList>
            <person name="Xu H."/>
            <person name="Xu X.-W."/>
            <person name="Shao C."/>
            <person name="Chen S."/>
        </authorList>
    </citation>
    <scope>NUCLEOTIDE SEQUENCE [LARGE SCALE GENOMIC DNA]</scope>
    <source>
        <strain evidence="2">Ysfricsl-2016a</strain>
        <tissue evidence="2">Blood</tissue>
    </source>
</reference>
<name>A0A6A4SHY3_SCOMX</name>
<evidence type="ECO:0000313" key="2">
    <source>
        <dbReference type="EMBL" id="KAF0031828.1"/>
    </source>
</evidence>
<comment type="caution">
    <text evidence="2">The sequence shown here is derived from an EMBL/GenBank/DDBJ whole genome shotgun (WGS) entry which is preliminary data.</text>
</comment>
<proteinExistence type="predicted"/>
<dbReference type="AlphaFoldDB" id="A0A6A4SHY3"/>
<dbReference type="EMBL" id="VEVO01000014">
    <property type="protein sequence ID" value="KAF0031828.1"/>
    <property type="molecule type" value="Genomic_DNA"/>
</dbReference>
<feature type="region of interest" description="Disordered" evidence="1">
    <location>
        <begin position="1"/>
        <end position="41"/>
    </location>
</feature>
<evidence type="ECO:0000313" key="3">
    <source>
        <dbReference type="Proteomes" id="UP000438429"/>
    </source>
</evidence>
<sequence length="96" mass="10868">MASAKKKQDSDAERLKGTGSEPEDEDDDYNKPLDPNSDDEKITQLLQKHKPAPVLLLHTSDNDSSFTVSSSVRLKNSSTRSFFNLARKEECERNRK</sequence>
<dbReference type="Proteomes" id="UP000438429">
    <property type="component" value="Unassembled WGS sequence"/>
</dbReference>
<protein>
    <submittedName>
        <fullName evidence="2">Uncharacterized protein</fullName>
    </submittedName>
</protein>